<keyword evidence="1" id="KW-0732">Signal</keyword>
<dbReference type="Gene3D" id="3.40.50.1820">
    <property type="entry name" value="alpha/beta hydrolase"/>
    <property type="match status" value="1"/>
</dbReference>
<dbReference type="OrthoDB" id="9112061at2"/>
<evidence type="ECO:0000313" key="4">
    <source>
        <dbReference type="Proteomes" id="UP000249016"/>
    </source>
</evidence>
<sequence>MKTIIISALLFVSLFFTLMSCAKNDTVDPTPKTFVLVHGAWQAPYAWQSVKDQLVQQGQNVVVVELPGHGSDNTSPATLTMDVYRDKVVAAINALSGNVILVGHSMGGMVVSAVAEKIPNRIDKLVYIGAFLPANGQSLLALASTDSTSQLGPALIPSADQLTLGIKPENLAPIFIQDGSDAVKKQVVDNYRAEPFIPFTNPITLTATNFGKVSKYYVYTAQDHAVGLNLQKRMVAAAGIKNVSTLNSSHCPFLSMPTEVTALLQDIAKQVPAQ</sequence>
<dbReference type="PANTHER" id="PTHR37017:SF11">
    <property type="entry name" value="ESTERASE_LIPASE_THIOESTERASE DOMAIN-CONTAINING PROTEIN"/>
    <property type="match status" value="1"/>
</dbReference>
<accession>A0A327NTY7</accession>
<dbReference type="Proteomes" id="UP000249016">
    <property type="component" value="Unassembled WGS sequence"/>
</dbReference>
<evidence type="ECO:0000313" key="3">
    <source>
        <dbReference type="EMBL" id="RAI78033.1"/>
    </source>
</evidence>
<protein>
    <submittedName>
        <fullName evidence="3">Alpha/beta hydrolase</fullName>
    </submittedName>
</protein>
<evidence type="ECO:0000256" key="1">
    <source>
        <dbReference type="SAM" id="SignalP"/>
    </source>
</evidence>
<keyword evidence="3" id="KW-0378">Hydrolase</keyword>
<feature type="signal peptide" evidence="1">
    <location>
        <begin position="1"/>
        <end position="22"/>
    </location>
</feature>
<dbReference type="InterPro" id="IPR029058">
    <property type="entry name" value="AB_hydrolase_fold"/>
</dbReference>
<comment type="caution">
    <text evidence="3">The sequence shown here is derived from an EMBL/GenBank/DDBJ whole genome shotgun (WGS) entry which is preliminary data.</text>
</comment>
<proteinExistence type="predicted"/>
<dbReference type="PROSITE" id="PS51257">
    <property type="entry name" value="PROKAR_LIPOPROTEIN"/>
    <property type="match status" value="1"/>
</dbReference>
<gene>
    <name evidence="3" type="ORF">HMF3257_35170</name>
</gene>
<dbReference type="EMBL" id="QLII01000001">
    <property type="protein sequence ID" value="RAI78033.1"/>
    <property type="molecule type" value="Genomic_DNA"/>
</dbReference>
<organism evidence="3 4">
    <name type="scientific">Spirosoma telluris</name>
    <dbReference type="NCBI Taxonomy" id="2183553"/>
    <lineage>
        <taxon>Bacteria</taxon>
        <taxon>Pseudomonadati</taxon>
        <taxon>Bacteroidota</taxon>
        <taxon>Cytophagia</taxon>
        <taxon>Cytophagales</taxon>
        <taxon>Cytophagaceae</taxon>
        <taxon>Spirosoma</taxon>
    </lineage>
</organism>
<dbReference type="AlphaFoldDB" id="A0A327NTY7"/>
<dbReference type="PRINTS" id="PR00111">
    <property type="entry name" value="ABHYDROLASE"/>
</dbReference>
<dbReference type="InterPro" id="IPR052897">
    <property type="entry name" value="Sec-Metab_Biosynth_Hydrolase"/>
</dbReference>
<dbReference type="GO" id="GO:0016787">
    <property type="term" value="F:hydrolase activity"/>
    <property type="evidence" value="ECO:0007669"/>
    <property type="project" value="UniProtKB-KW"/>
</dbReference>
<name>A0A327NTY7_9BACT</name>
<reference evidence="3 4" key="1">
    <citation type="submission" date="2018-06" db="EMBL/GenBank/DDBJ databases">
        <title>Spirosoma sp. HMF3257 Genome sequencing and assembly.</title>
        <authorList>
            <person name="Kang H."/>
            <person name="Cha I."/>
            <person name="Kim H."/>
            <person name="Kang J."/>
            <person name="Joh K."/>
        </authorList>
    </citation>
    <scope>NUCLEOTIDE SEQUENCE [LARGE SCALE GENOMIC DNA]</scope>
    <source>
        <strain evidence="3 4">HMF3257</strain>
    </source>
</reference>
<keyword evidence="4" id="KW-1185">Reference proteome</keyword>
<dbReference type="RefSeq" id="WP_111349336.1">
    <property type="nucleotide sequence ID" value="NZ_QLII01000001.1"/>
</dbReference>
<dbReference type="PANTHER" id="PTHR37017">
    <property type="entry name" value="AB HYDROLASE-1 DOMAIN-CONTAINING PROTEIN-RELATED"/>
    <property type="match status" value="1"/>
</dbReference>
<feature type="domain" description="AB hydrolase-1" evidence="2">
    <location>
        <begin position="34"/>
        <end position="261"/>
    </location>
</feature>
<dbReference type="Pfam" id="PF12697">
    <property type="entry name" value="Abhydrolase_6"/>
    <property type="match status" value="1"/>
</dbReference>
<evidence type="ECO:0000259" key="2">
    <source>
        <dbReference type="Pfam" id="PF12697"/>
    </source>
</evidence>
<dbReference type="SUPFAM" id="SSF53474">
    <property type="entry name" value="alpha/beta-Hydrolases"/>
    <property type="match status" value="1"/>
</dbReference>
<feature type="chain" id="PRO_5016378089" evidence="1">
    <location>
        <begin position="23"/>
        <end position="274"/>
    </location>
</feature>
<dbReference type="InterPro" id="IPR000073">
    <property type="entry name" value="AB_hydrolase_1"/>
</dbReference>